<sequence>MNGRSLSGGLIGAIILAIEEVFAAELLFDLQAFTSDIASDVDVSRFNARSVMLPGRYRVDIIVNGQRSGRREVEFLAADERSDAQPCVDRALLEQLGVALDQDDPAESCPALNQWLPMATSQVNAATLEWSVGIPQAYLKPLARGYIDPVFWDEGITAGLLNYTFSTSHVTTGDAADRSYLGLNSGLNLGSWRLRHQGAQAWNSNTGRQPYQNTATFLQRSIAPWQAQLILGDSFSSGQILEGVRARGVTLASDERMLAPSLQGYAPVVRGMAESNATVTIRQNGYILYETTVAPGPFEIGDLYPTGYGGDLNVSVTEVDGRRTTFVVPYAVSPQLLRDGTWRYRATVGQVNQLGLRGNNPLMAQGTLAHGVTSDFTVYGGGTHSDGYTQGKVGAALGTTLGAFSLDVTGSRTRLGEQASVNGHRLGLGFSKHLPTSGTHIVLGAYRYSSPGYFSLYDALTAREQARRGYPFLARQKTRLDINISQQLGSGTLSLYGSSVAYWDQGRHTSFTLGYGSTWRRVAWNLSLQRSRIDDTPLRLSDRERSDEVFFVGRQQPGRLDNRMVLSLSLPLGGDARAPSATTSLAWDRGDRRGSQQQVGINGLLGEDASGHYGLWASRTTGQSESARNVNAYAGYRGSAGALRAGYGRSNDSAQLSLSAEGAVVAHQGGLTLSQSLGESAALVHAPNAQGARLTNANEVSINPSGYAVAPSLRPFQHNVLGLDPQGMPMDVELLESSQSVVPTLGSLALVQFKVTSGRAVVVKAARADGTPLPFAAQVFDEQGREVGVIGQASKAFVRGIADTGRLTVQWNEREDGRCYIDYQLPARDSTERQLHADWLSGRCVSDNLQGVSPP</sequence>
<dbReference type="PANTHER" id="PTHR30451:SF20">
    <property type="entry name" value="FIMBRIAE USHER"/>
    <property type="match status" value="1"/>
</dbReference>
<keyword evidence="7" id="KW-0472">Membrane</keyword>
<evidence type="ECO:0000256" key="7">
    <source>
        <dbReference type="ARBA" id="ARBA00023136"/>
    </source>
</evidence>
<dbReference type="Pfam" id="PF13954">
    <property type="entry name" value="PapC_N"/>
    <property type="match status" value="1"/>
</dbReference>
<comment type="caution">
    <text evidence="11">The sequence shown here is derived from an EMBL/GenBank/DDBJ whole genome shotgun (WGS) entry which is preliminary data.</text>
</comment>
<dbReference type="Gene3D" id="2.60.40.2070">
    <property type="match status" value="1"/>
</dbReference>
<dbReference type="InterPro" id="IPR042186">
    <property type="entry name" value="FimD_plug_dom"/>
</dbReference>
<dbReference type="PANTHER" id="PTHR30451">
    <property type="entry name" value="OUTER MEMBRANE USHER PROTEIN"/>
    <property type="match status" value="1"/>
</dbReference>
<feature type="domain" description="PapC-like C-terminal" evidence="9">
    <location>
        <begin position="763"/>
        <end position="827"/>
    </location>
</feature>
<dbReference type="Gene3D" id="3.10.20.410">
    <property type="match status" value="1"/>
</dbReference>
<keyword evidence="5" id="KW-0812">Transmembrane</keyword>
<feature type="domain" description="PapC N-terminal" evidence="10">
    <location>
        <begin position="28"/>
        <end position="166"/>
    </location>
</feature>
<evidence type="ECO:0000256" key="3">
    <source>
        <dbReference type="ARBA" id="ARBA00022448"/>
    </source>
</evidence>
<dbReference type="SUPFAM" id="SSF141729">
    <property type="entry name" value="FimD N-terminal domain-like"/>
    <property type="match status" value="1"/>
</dbReference>
<evidence type="ECO:0000256" key="6">
    <source>
        <dbReference type="ARBA" id="ARBA00022729"/>
    </source>
</evidence>
<keyword evidence="4" id="KW-1134">Transmembrane beta strand</keyword>
<proteinExistence type="inferred from homology"/>
<gene>
    <name evidence="11" type="ORF">DYL61_10075</name>
</gene>
<dbReference type="OrthoDB" id="6554712at2"/>
<dbReference type="InterPro" id="IPR025949">
    <property type="entry name" value="PapC-like_C"/>
</dbReference>
<accession>A0A4Z0B7P2</accession>
<comment type="subcellular location">
    <subcellularLocation>
        <location evidence="1">Cell outer membrane</location>
        <topology evidence="1">Multi-pass membrane protein</topology>
    </subcellularLocation>
</comment>
<dbReference type="GO" id="GO:0015473">
    <property type="term" value="F:fimbrial usher porin activity"/>
    <property type="evidence" value="ECO:0007669"/>
    <property type="project" value="InterPro"/>
</dbReference>
<evidence type="ECO:0000256" key="1">
    <source>
        <dbReference type="ARBA" id="ARBA00004571"/>
    </source>
</evidence>
<evidence type="ECO:0000259" key="9">
    <source>
        <dbReference type="Pfam" id="PF13953"/>
    </source>
</evidence>
<keyword evidence="12" id="KW-1185">Reference proteome</keyword>
<dbReference type="FunFam" id="2.60.40.3110:FF:000001">
    <property type="entry name" value="Putative fimbrial outer membrane usher"/>
    <property type="match status" value="1"/>
</dbReference>
<dbReference type="AlphaFoldDB" id="A0A4Z0B7P2"/>
<dbReference type="InterPro" id="IPR000015">
    <property type="entry name" value="Fimb_usher"/>
</dbReference>
<organism evidence="11 12">
    <name type="scientific">Pseudomonas nabeulensis</name>
    <dbReference type="NCBI Taxonomy" id="2293833"/>
    <lineage>
        <taxon>Bacteria</taxon>
        <taxon>Pseudomonadati</taxon>
        <taxon>Pseudomonadota</taxon>
        <taxon>Gammaproteobacteria</taxon>
        <taxon>Pseudomonadales</taxon>
        <taxon>Pseudomonadaceae</taxon>
        <taxon>Pseudomonas</taxon>
    </lineage>
</organism>
<evidence type="ECO:0000256" key="4">
    <source>
        <dbReference type="ARBA" id="ARBA00022452"/>
    </source>
</evidence>
<evidence type="ECO:0000256" key="8">
    <source>
        <dbReference type="ARBA" id="ARBA00023237"/>
    </source>
</evidence>
<evidence type="ECO:0000259" key="10">
    <source>
        <dbReference type="Pfam" id="PF13954"/>
    </source>
</evidence>
<reference evidence="11 12" key="1">
    <citation type="journal article" date="2019" name="Syst. Appl. Microbiol.">
        <title>New species of pathogenic Pseudomonas isolated from citrus in Tunisia: Proposal of Pseudomonas kairouanensis sp. nov. and Pseudomonas nabeulensis sp. nov.</title>
        <authorList>
            <person name="Oueslati M."/>
            <person name="Mulet M."/>
            <person name="Gomila M."/>
            <person name="Berge O."/>
            <person name="Hajlaoui M.R."/>
            <person name="Lalucat J."/>
            <person name="Sadfi-Zouaoui N."/>
            <person name="Garcia-Valdes E."/>
        </authorList>
    </citation>
    <scope>NUCLEOTIDE SEQUENCE [LARGE SCALE GENOMIC DNA]</scope>
    <source>
        <strain evidence="11 12">E10B</strain>
    </source>
</reference>
<keyword evidence="6" id="KW-0732">Signal</keyword>
<evidence type="ECO:0000313" key="12">
    <source>
        <dbReference type="Proteomes" id="UP000297734"/>
    </source>
</evidence>
<keyword evidence="8" id="KW-0998">Cell outer membrane</keyword>
<dbReference type="InterPro" id="IPR043142">
    <property type="entry name" value="PapC-like_C_sf"/>
</dbReference>
<dbReference type="Pfam" id="PF00577">
    <property type="entry name" value="Usher"/>
    <property type="match status" value="1"/>
</dbReference>
<dbReference type="InterPro" id="IPR037224">
    <property type="entry name" value="PapC_N_sf"/>
</dbReference>
<dbReference type="EMBL" id="QUZT01000014">
    <property type="protein sequence ID" value="TFY94218.1"/>
    <property type="molecule type" value="Genomic_DNA"/>
</dbReference>
<name>A0A4Z0B7P2_9PSED</name>
<dbReference type="Pfam" id="PF13953">
    <property type="entry name" value="PapC_C"/>
    <property type="match status" value="1"/>
</dbReference>
<dbReference type="GO" id="GO:0009279">
    <property type="term" value="C:cell outer membrane"/>
    <property type="evidence" value="ECO:0007669"/>
    <property type="project" value="UniProtKB-SubCell"/>
</dbReference>
<dbReference type="Gene3D" id="2.60.40.3110">
    <property type="match status" value="1"/>
</dbReference>
<keyword evidence="3" id="KW-0813">Transport</keyword>
<evidence type="ECO:0000256" key="2">
    <source>
        <dbReference type="ARBA" id="ARBA00008064"/>
    </source>
</evidence>
<dbReference type="Proteomes" id="UP000297734">
    <property type="component" value="Unassembled WGS sequence"/>
</dbReference>
<evidence type="ECO:0000313" key="11">
    <source>
        <dbReference type="EMBL" id="TFY94218.1"/>
    </source>
</evidence>
<dbReference type="RefSeq" id="WP_135308216.1">
    <property type="nucleotide sequence ID" value="NZ_QUZT01000014.1"/>
</dbReference>
<comment type="similarity">
    <text evidence="2">Belongs to the fimbrial export usher family.</text>
</comment>
<dbReference type="InterPro" id="IPR025885">
    <property type="entry name" value="PapC_N"/>
</dbReference>
<dbReference type="GO" id="GO:0009297">
    <property type="term" value="P:pilus assembly"/>
    <property type="evidence" value="ECO:0007669"/>
    <property type="project" value="InterPro"/>
</dbReference>
<dbReference type="Gene3D" id="2.60.40.2610">
    <property type="entry name" value="Outer membrane usher protein FimD, plug domain"/>
    <property type="match status" value="1"/>
</dbReference>
<protein>
    <submittedName>
        <fullName evidence="11">Fimbrial biogenesis outer membrane usher protein</fullName>
    </submittedName>
</protein>
<evidence type="ECO:0000256" key="5">
    <source>
        <dbReference type="ARBA" id="ARBA00022692"/>
    </source>
</evidence>